<dbReference type="InterPro" id="IPR001940">
    <property type="entry name" value="Peptidase_S1C"/>
</dbReference>
<proteinExistence type="inferred from homology"/>
<feature type="region of interest" description="Disordered" evidence="4">
    <location>
        <begin position="36"/>
        <end position="55"/>
    </location>
</feature>
<evidence type="ECO:0000256" key="2">
    <source>
        <dbReference type="ARBA" id="ARBA00022670"/>
    </source>
</evidence>
<evidence type="ECO:0000256" key="4">
    <source>
        <dbReference type="SAM" id="MobiDB-lite"/>
    </source>
</evidence>
<dbReference type="Pfam" id="PF13365">
    <property type="entry name" value="Trypsin_2"/>
    <property type="match status" value="1"/>
</dbReference>
<gene>
    <name evidence="6" type="ORF">PPSIR1_31773</name>
</gene>
<dbReference type="InterPro" id="IPR001478">
    <property type="entry name" value="PDZ"/>
</dbReference>
<keyword evidence="7" id="KW-1185">Reference proteome</keyword>
<dbReference type="Pfam" id="PF17820">
    <property type="entry name" value="PDZ_6"/>
    <property type="match status" value="1"/>
</dbReference>
<keyword evidence="2" id="KW-0645">Protease</keyword>
<dbReference type="InterPro" id="IPR009003">
    <property type="entry name" value="Peptidase_S1_PA"/>
</dbReference>
<evidence type="ECO:0000256" key="1">
    <source>
        <dbReference type="ARBA" id="ARBA00010541"/>
    </source>
</evidence>
<evidence type="ECO:0000313" key="6">
    <source>
        <dbReference type="EMBL" id="EDM79772.1"/>
    </source>
</evidence>
<keyword evidence="3" id="KW-0378">Hydrolase</keyword>
<dbReference type="AlphaFoldDB" id="A6G2S2"/>
<dbReference type="STRING" id="391625.PPSIR1_31773"/>
<evidence type="ECO:0000259" key="5">
    <source>
        <dbReference type="PROSITE" id="PS50106"/>
    </source>
</evidence>
<comment type="similarity">
    <text evidence="1">Belongs to the peptidase S1C family.</text>
</comment>
<name>A6G2S2_9BACT</name>
<reference evidence="6 7" key="1">
    <citation type="submission" date="2007-06" db="EMBL/GenBank/DDBJ databases">
        <authorList>
            <person name="Shimkets L."/>
            <person name="Ferriera S."/>
            <person name="Johnson J."/>
            <person name="Kravitz S."/>
            <person name="Beeson K."/>
            <person name="Sutton G."/>
            <person name="Rogers Y.-H."/>
            <person name="Friedman R."/>
            <person name="Frazier M."/>
            <person name="Venter J.C."/>
        </authorList>
    </citation>
    <scope>NUCLEOTIDE SEQUENCE [LARGE SCALE GENOMIC DNA]</scope>
    <source>
        <strain evidence="6 7">SIR-1</strain>
    </source>
</reference>
<dbReference type="Gene3D" id="2.40.10.120">
    <property type="match status" value="1"/>
</dbReference>
<evidence type="ECO:0000256" key="3">
    <source>
        <dbReference type="ARBA" id="ARBA00022801"/>
    </source>
</evidence>
<accession>A6G2S2</accession>
<dbReference type="SUPFAM" id="SSF50156">
    <property type="entry name" value="PDZ domain-like"/>
    <property type="match status" value="1"/>
</dbReference>
<dbReference type="EMBL" id="ABCS01000016">
    <property type="protein sequence ID" value="EDM79772.1"/>
    <property type="molecule type" value="Genomic_DNA"/>
</dbReference>
<dbReference type="Gene3D" id="2.30.42.10">
    <property type="match status" value="1"/>
</dbReference>
<dbReference type="SMART" id="SM00228">
    <property type="entry name" value="PDZ"/>
    <property type="match status" value="1"/>
</dbReference>
<comment type="caution">
    <text evidence="6">The sequence shown here is derived from an EMBL/GenBank/DDBJ whole genome shotgun (WGS) entry which is preliminary data.</text>
</comment>
<feature type="domain" description="PDZ" evidence="5">
    <location>
        <begin position="265"/>
        <end position="351"/>
    </location>
</feature>
<protein>
    <submittedName>
        <fullName evidence="6">Peptidase S1 and S6, chymotrypsin/Hap</fullName>
    </submittedName>
</protein>
<dbReference type="SUPFAM" id="SSF50494">
    <property type="entry name" value="Trypsin-like serine proteases"/>
    <property type="match status" value="1"/>
</dbReference>
<dbReference type="PANTHER" id="PTHR22939">
    <property type="entry name" value="SERINE PROTEASE FAMILY S1C HTRA-RELATED"/>
    <property type="match status" value="1"/>
</dbReference>
<dbReference type="InterPro" id="IPR041489">
    <property type="entry name" value="PDZ_6"/>
</dbReference>
<dbReference type="GO" id="GO:0006508">
    <property type="term" value="P:proteolysis"/>
    <property type="evidence" value="ECO:0007669"/>
    <property type="project" value="UniProtKB-KW"/>
</dbReference>
<dbReference type="InterPro" id="IPR036034">
    <property type="entry name" value="PDZ_sf"/>
</dbReference>
<dbReference type="PROSITE" id="PS50106">
    <property type="entry name" value="PDZ"/>
    <property type="match status" value="1"/>
</dbReference>
<sequence length="366" mass="38545">MDATSPGQICSARPALTALALASALCLGCRPVEEGPAKLQPGVSPRDPPSLIIDRSPPRAAVTLPDFATVARDVGPSVIGVISTIEAGGERLRGIGSGMVVSTQGEILTNEHVVSRARDIKVQLPDRTQVPATIRYADPLLDLALLQLEREVDGLQPLEFRSIDPSPGEWIMAVGQPFALGDTVTVGVVSGLRRDHADLGSPRDLDPNGIWSFIQTDASINIGNSGGPLVDVEGRVVGITTAVRQDGQGLAFAIPSPMALRFIDEVRTHGRMRHTRLGIGAENSHAHAGYASAVRVTRVDRDGPGDRASLQVDDLILAVDGEPIARVSDVAYLAQLAGVGAKLNLTIARGEDLRTQQVLLIPEIAG</sequence>
<dbReference type="GO" id="GO:0004252">
    <property type="term" value="F:serine-type endopeptidase activity"/>
    <property type="evidence" value="ECO:0007669"/>
    <property type="project" value="InterPro"/>
</dbReference>
<organism evidence="6 7">
    <name type="scientific">Plesiocystis pacifica SIR-1</name>
    <dbReference type="NCBI Taxonomy" id="391625"/>
    <lineage>
        <taxon>Bacteria</taxon>
        <taxon>Pseudomonadati</taxon>
        <taxon>Myxococcota</taxon>
        <taxon>Polyangia</taxon>
        <taxon>Nannocystales</taxon>
        <taxon>Nannocystaceae</taxon>
        <taxon>Plesiocystis</taxon>
    </lineage>
</organism>
<dbReference type="PANTHER" id="PTHR22939:SF129">
    <property type="entry name" value="SERINE PROTEASE HTRA2, MITOCHONDRIAL"/>
    <property type="match status" value="1"/>
</dbReference>
<dbReference type="eggNOG" id="COG0265">
    <property type="taxonomic scope" value="Bacteria"/>
</dbReference>
<dbReference type="Proteomes" id="UP000005801">
    <property type="component" value="Unassembled WGS sequence"/>
</dbReference>
<dbReference type="PRINTS" id="PR00834">
    <property type="entry name" value="PROTEASES2C"/>
</dbReference>
<evidence type="ECO:0000313" key="7">
    <source>
        <dbReference type="Proteomes" id="UP000005801"/>
    </source>
</evidence>